<dbReference type="CDD" id="cd00105">
    <property type="entry name" value="KH-I"/>
    <property type="match status" value="1"/>
</dbReference>
<dbReference type="EMBL" id="CAJVPV010001456">
    <property type="protein sequence ID" value="CAG8497936.1"/>
    <property type="molecule type" value="Genomic_DNA"/>
</dbReference>
<keyword evidence="3" id="KW-1185">Reference proteome</keyword>
<dbReference type="Proteomes" id="UP000789342">
    <property type="component" value="Unassembled WGS sequence"/>
</dbReference>
<dbReference type="AlphaFoldDB" id="A0A9N8ZJL1"/>
<sequence length="190" mass="21748">RQIRASLTIHIRTSSPGHSELQPHLHQRLDCAREEIILPVGMIVGKGACNLRSIEDTFTKIHVDKDSSTILIRASNRWHSEQNPPLNQRLDNARKVKLLLLSLQKYFKNKQEQNEVKRNENKLERDKPGKDATKGYKDGFAIVDTCLSWKSSQLPLFIGKSGSNTYTDPTDYNKYPCYDSKSLGQPTWIK</sequence>
<feature type="region of interest" description="Disordered" evidence="1">
    <location>
        <begin position="111"/>
        <end position="131"/>
    </location>
</feature>
<proteinExistence type="predicted"/>
<evidence type="ECO:0000313" key="2">
    <source>
        <dbReference type="EMBL" id="CAG8497936.1"/>
    </source>
</evidence>
<gene>
    <name evidence="2" type="ORF">AMORRO_LOCUS3107</name>
</gene>
<protein>
    <submittedName>
        <fullName evidence="2">12253_t:CDS:1</fullName>
    </submittedName>
</protein>
<feature type="non-terminal residue" evidence="2">
    <location>
        <position position="1"/>
    </location>
</feature>
<comment type="caution">
    <text evidence="2">The sequence shown here is derived from an EMBL/GenBank/DDBJ whole genome shotgun (WGS) entry which is preliminary data.</text>
</comment>
<name>A0A9N8ZJL1_9GLOM</name>
<reference evidence="2" key="1">
    <citation type="submission" date="2021-06" db="EMBL/GenBank/DDBJ databases">
        <authorList>
            <person name="Kallberg Y."/>
            <person name="Tangrot J."/>
            <person name="Rosling A."/>
        </authorList>
    </citation>
    <scope>NUCLEOTIDE SEQUENCE</scope>
    <source>
        <strain evidence="2">CL551</strain>
    </source>
</reference>
<organism evidence="2 3">
    <name type="scientific">Acaulospora morrowiae</name>
    <dbReference type="NCBI Taxonomy" id="94023"/>
    <lineage>
        <taxon>Eukaryota</taxon>
        <taxon>Fungi</taxon>
        <taxon>Fungi incertae sedis</taxon>
        <taxon>Mucoromycota</taxon>
        <taxon>Glomeromycotina</taxon>
        <taxon>Glomeromycetes</taxon>
        <taxon>Diversisporales</taxon>
        <taxon>Acaulosporaceae</taxon>
        <taxon>Acaulospora</taxon>
    </lineage>
</organism>
<evidence type="ECO:0000256" key="1">
    <source>
        <dbReference type="SAM" id="MobiDB-lite"/>
    </source>
</evidence>
<evidence type="ECO:0000313" key="3">
    <source>
        <dbReference type="Proteomes" id="UP000789342"/>
    </source>
</evidence>
<accession>A0A9N8ZJL1</accession>